<evidence type="ECO:0000313" key="2">
    <source>
        <dbReference type="EMBL" id="KAH0959261.1"/>
    </source>
</evidence>
<feature type="compositionally biased region" description="Basic and acidic residues" evidence="1">
    <location>
        <begin position="352"/>
        <end position="371"/>
    </location>
</feature>
<gene>
    <name evidence="2" type="ORF">HRG_09722</name>
</gene>
<keyword evidence="3" id="KW-1185">Reference proteome</keyword>
<dbReference type="AlphaFoldDB" id="A0A9P8MS78"/>
<dbReference type="OrthoDB" id="4897600at2759"/>
<feature type="region of interest" description="Disordered" evidence="1">
    <location>
        <begin position="272"/>
        <end position="304"/>
    </location>
</feature>
<feature type="region of interest" description="Disordered" evidence="1">
    <location>
        <begin position="349"/>
        <end position="371"/>
    </location>
</feature>
<protein>
    <submittedName>
        <fullName evidence="2">Uncharacterized protein</fullName>
    </submittedName>
</protein>
<sequence length="371" mass="42849">MSKNLASRRTILSEPQDWDQWIKELRSHTDFSIHHLLFEDNAQPFTLPREPQYADFSPTAADAATSQPSANIRSATATSQQKAYGNAANDYETRRKRYLYEIKLITAARSAITDSVSKAKLTSLREGDSLRQWLIKLETSTAPTPGFMTERIRRQYHSHIQSYGPRTSLSDWLTEWEEIMEDADLYFLTEALTGQWLRDLANVIRHLSDGYATVFQEESRKLDEEAAIAQFNHYKALRPYTTRTAPAPSLAAASSTQWTYQLAARKTTILLPTRHLRKNEPKETHPRPPLEEEERPHQRTEENPYQLIDKETVAQRATFLHTHCQAVGRYLMNYDLLDSKGTTDFARGQKRALRDDPKLQQRVDKIRKEQA</sequence>
<accession>A0A9P8MS78</accession>
<dbReference type="GeneID" id="68358851"/>
<evidence type="ECO:0000256" key="1">
    <source>
        <dbReference type="SAM" id="MobiDB-lite"/>
    </source>
</evidence>
<comment type="caution">
    <text evidence="2">The sequence shown here is derived from an EMBL/GenBank/DDBJ whole genome shotgun (WGS) entry which is preliminary data.</text>
</comment>
<organism evidence="2 3">
    <name type="scientific">Hirsutella rhossiliensis</name>
    <dbReference type="NCBI Taxonomy" id="111463"/>
    <lineage>
        <taxon>Eukaryota</taxon>
        <taxon>Fungi</taxon>
        <taxon>Dikarya</taxon>
        <taxon>Ascomycota</taxon>
        <taxon>Pezizomycotina</taxon>
        <taxon>Sordariomycetes</taxon>
        <taxon>Hypocreomycetidae</taxon>
        <taxon>Hypocreales</taxon>
        <taxon>Ophiocordycipitaceae</taxon>
        <taxon>Hirsutella</taxon>
    </lineage>
</organism>
<dbReference type="RefSeq" id="XP_044716774.1">
    <property type="nucleotide sequence ID" value="XM_044868193.1"/>
</dbReference>
<proteinExistence type="predicted"/>
<feature type="compositionally biased region" description="Basic and acidic residues" evidence="1">
    <location>
        <begin position="278"/>
        <end position="304"/>
    </location>
</feature>
<dbReference type="Proteomes" id="UP000824596">
    <property type="component" value="Unassembled WGS sequence"/>
</dbReference>
<name>A0A9P8MS78_9HYPO</name>
<reference evidence="2" key="1">
    <citation type="submission" date="2021-09" db="EMBL/GenBank/DDBJ databases">
        <title>A high-quality genome of the endoparasitic fungus Hirsutella rhossiliensis with a comparison of Hirsutella genomes reveals transposable elements contributing to genome size variation.</title>
        <authorList>
            <person name="Lin R."/>
            <person name="Jiao Y."/>
            <person name="Sun X."/>
            <person name="Ling J."/>
            <person name="Xie B."/>
            <person name="Cheng X."/>
        </authorList>
    </citation>
    <scope>NUCLEOTIDE SEQUENCE</scope>
    <source>
        <strain evidence="2">HR02</strain>
    </source>
</reference>
<evidence type="ECO:0000313" key="3">
    <source>
        <dbReference type="Proteomes" id="UP000824596"/>
    </source>
</evidence>
<dbReference type="EMBL" id="JAIZPD010000013">
    <property type="protein sequence ID" value="KAH0959261.1"/>
    <property type="molecule type" value="Genomic_DNA"/>
</dbReference>